<reference evidence="1" key="1">
    <citation type="submission" date="2020-08" db="EMBL/GenBank/DDBJ databases">
        <title>Multicomponent nature underlies the extraordinary mechanical properties of spider dragline silk.</title>
        <authorList>
            <person name="Kono N."/>
            <person name="Nakamura H."/>
            <person name="Mori M."/>
            <person name="Yoshida Y."/>
            <person name="Ohtoshi R."/>
            <person name="Malay A.D."/>
            <person name="Moran D.A.P."/>
            <person name="Tomita M."/>
            <person name="Numata K."/>
            <person name="Arakawa K."/>
        </authorList>
    </citation>
    <scope>NUCLEOTIDE SEQUENCE</scope>
</reference>
<accession>A0A8X6YWG1</accession>
<dbReference type="OrthoDB" id="10024116at2759"/>
<dbReference type="EMBL" id="BMAV01022952">
    <property type="protein sequence ID" value="GFY78361.1"/>
    <property type="molecule type" value="Genomic_DNA"/>
</dbReference>
<gene>
    <name evidence="1" type="ORF">TNIN_20411</name>
</gene>
<dbReference type="AlphaFoldDB" id="A0A8X6YWG1"/>
<dbReference type="Proteomes" id="UP000886998">
    <property type="component" value="Unassembled WGS sequence"/>
</dbReference>
<sequence length="84" mass="9491">MFMLSKRSILQDLTFGAGSLDLIGSFFFGGIITGRSYLEMLDTLILPRFRALFGEDPFFIKQDGAPFHYHTDVRAYLDNVALGH</sequence>
<name>A0A8X6YWG1_9ARAC</name>
<protein>
    <submittedName>
        <fullName evidence="1">Uncharacterized protein</fullName>
    </submittedName>
</protein>
<organism evidence="1 2">
    <name type="scientific">Trichonephila inaurata madagascariensis</name>
    <dbReference type="NCBI Taxonomy" id="2747483"/>
    <lineage>
        <taxon>Eukaryota</taxon>
        <taxon>Metazoa</taxon>
        <taxon>Ecdysozoa</taxon>
        <taxon>Arthropoda</taxon>
        <taxon>Chelicerata</taxon>
        <taxon>Arachnida</taxon>
        <taxon>Araneae</taxon>
        <taxon>Araneomorphae</taxon>
        <taxon>Entelegynae</taxon>
        <taxon>Araneoidea</taxon>
        <taxon>Nephilidae</taxon>
        <taxon>Trichonephila</taxon>
        <taxon>Trichonephila inaurata</taxon>
    </lineage>
</organism>
<dbReference type="GO" id="GO:0003676">
    <property type="term" value="F:nucleic acid binding"/>
    <property type="evidence" value="ECO:0007669"/>
    <property type="project" value="InterPro"/>
</dbReference>
<comment type="caution">
    <text evidence="1">The sequence shown here is derived from an EMBL/GenBank/DDBJ whole genome shotgun (WGS) entry which is preliminary data.</text>
</comment>
<dbReference type="InterPro" id="IPR036397">
    <property type="entry name" value="RNaseH_sf"/>
</dbReference>
<proteinExistence type="predicted"/>
<evidence type="ECO:0000313" key="1">
    <source>
        <dbReference type="EMBL" id="GFY78361.1"/>
    </source>
</evidence>
<dbReference type="Gene3D" id="3.30.420.10">
    <property type="entry name" value="Ribonuclease H-like superfamily/Ribonuclease H"/>
    <property type="match status" value="1"/>
</dbReference>
<evidence type="ECO:0000313" key="2">
    <source>
        <dbReference type="Proteomes" id="UP000886998"/>
    </source>
</evidence>
<keyword evidence="2" id="KW-1185">Reference proteome</keyword>